<dbReference type="EMBL" id="JAVLET010000014">
    <property type="protein sequence ID" value="KAL0465987.1"/>
    <property type="molecule type" value="Genomic_DNA"/>
</dbReference>
<feature type="compositionally biased region" description="Basic and acidic residues" evidence="1">
    <location>
        <begin position="41"/>
        <end position="53"/>
    </location>
</feature>
<evidence type="ECO:0000313" key="3">
    <source>
        <dbReference type="Proteomes" id="UP001451303"/>
    </source>
</evidence>
<feature type="compositionally biased region" description="Low complexity" evidence="1">
    <location>
        <begin position="1"/>
        <end position="12"/>
    </location>
</feature>
<evidence type="ECO:0000313" key="2">
    <source>
        <dbReference type="EMBL" id="KAL0465987.1"/>
    </source>
</evidence>
<accession>A0ABR3D0Z7</accession>
<name>A0ABR3D0Z7_NEUIN</name>
<dbReference type="Proteomes" id="UP001451303">
    <property type="component" value="Unassembled WGS sequence"/>
</dbReference>
<feature type="region of interest" description="Disordered" evidence="1">
    <location>
        <begin position="1"/>
        <end position="53"/>
    </location>
</feature>
<evidence type="ECO:0008006" key="4">
    <source>
        <dbReference type="Google" id="ProtNLM"/>
    </source>
</evidence>
<gene>
    <name evidence="2" type="ORF">QR685DRAFT_451761</name>
</gene>
<reference evidence="2 3" key="1">
    <citation type="submission" date="2023-09" db="EMBL/GenBank/DDBJ databases">
        <title>Multi-omics analysis of a traditional fermented food reveals byproduct-associated fungal strains for waste-to-food upcycling.</title>
        <authorList>
            <consortium name="Lawrence Berkeley National Laboratory"/>
            <person name="Rekdal V.M."/>
            <person name="Villalobos-Escobedo J.M."/>
            <person name="Rodriguez-Valeron N."/>
            <person name="Garcia M.O."/>
            <person name="Vasquez D.P."/>
            <person name="Damayanti I."/>
            <person name="Sorensen P.M."/>
            <person name="Baidoo E.E."/>
            <person name="De Carvalho A.C."/>
            <person name="Riley R."/>
            <person name="Lipzen A."/>
            <person name="He G."/>
            <person name="Yan M."/>
            <person name="Haridas S."/>
            <person name="Daum C."/>
            <person name="Yoshinaga Y."/>
            <person name="Ng V."/>
            <person name="Grigoriev I.V."/>
            <person name="Munk R."/>
            <person name="Nuraida L."/>
            <person name="Wijaya C.H."/>
            <person name="Morales P.-C."/>
            <person name="Keasling J.D."/>
        </authorList>
    </citation>
    <scope>NUCLEOTIDE SEQUENCE [LARGE SCALE GENOMIC DNA]</scope>
    <source>
        <strain evidence="2 3">FGSC 2613</strain>
    </source>
</reference>
<comment type="caution">
    <text evidence="2">The sequence shown here is derived from an EMBL/GenBank/DDBJ whole genome shotgun (WGS) entry which is preliminary data.</text>
</comment>
<keyword evidence="3" id="KW-1185">Reference proteome</keyword>
<protein>
    <recommendedName>
        <fullName evidence="4">EF-hand domain-containing protein</fullName>
    </recommendedName>
</protein>
<proteinExistence type="predicted"/>
<evidence type="ECO:0000256" key="1">
    <source>
        <dbReference type="SAM" id="MobiDB-lite"/>
    </source>
</evidence>
<sequence length="53" mass="5227">MFGNPTGKPATGGPAGARLPGTAAGNPGPGVDSITGIEDDDSRKITAAEFRTQ</sequence>
<organism evidence="2 3">
    <name type="scientific">Neurospora intermedia</name>
    <dbReference type="NCBI Taxonomy" id="5142"/>
    <lineage>
        <taxon>Eukaryota</taxon>
        <taxon>Fungi</taxon>
        <taxon>Dikarya</taxon>
        <taxon>Ascomycota</taxon>
        <taxon>Pezizomycotina</taxon>
        <taxon>Sordariomycetes</taxon>
        <taxon>Sordariomycetidae</taxon>
        <taxon>Sordariales</taxon>
        <taxon>Sordariaceae</taxon>
        <taxon>Neurospora</taxon>
    </lineage>
</organism>